<evidence type="ECO:0000313" key="5">
    <source>
        <dbReference type="Proteomes" id="UP000219353"/>
    </source>
</evidence>
<dbReference type="SUPFAM" id="SSF56925">
    <property type="entry name" value="OMPA-like"/>
    <property type="match status" value="1"/>
</dbReference>
<keyword evidence="5" id="KW-1185">Reference proteome</keyword>
<sequence length="228" mass="25298">MLFKKVALVTVLFTCIAVQADTAPSYRYVQGSVEHISQSGEDSFSDTGFGAKGAWQFNNNWFVAAEWQRYTDSESYTEVFNNEVLNVSASLTLDRYYVGGGYVKPINDTTNLSFAGYLGSYRLDAKGKFQAFVDNQLAYSESFSTGSSSESIKIETLLRSNVNSKLELSGRAYYEYLNAAVEDESQYGVGVGAQYHFTPAFALTSELSHGKLLDENTTQFSVGARYHF</sequence>
<dbReference type="OrthoDB" id="5765759at2"/>
<organism evidence="4 5">
    <name type="scientific">Arsukibacterium tuosuense</name>
    <dbReference type="NCBI Taxonomy" id="1323745"/>
    <lineage>
        <taxon>Bacteria</taxon>
        <taxon>Pseudomonadati</taxon>
        <taxon>Pseudomonadota</taxon>
        <taxon>Gammaproteobacteria</taxon>
        <taxon>Chromatiales</taxon>
        <taxon>Chromatiaceae</taxon>
        <taxon>Arsukibacterium</taxon>
    </lineage>
</organism>
<evidence type="ECO:0000313" key="4">
    <source>
        <dbReference type="EMBL" id="SNY49458.1"/>
    </source>
</evidence>
<gene>
    <name evidence="4" type="ORF">SAMN06297280_1421</name>
</gene>
<dbReference type="Gene3D" id="2.40.160.20">
    <property type="match status" value="1"/>
</dbReference>
<dbReference type="RefSeq" id="WP_097110691.1">
    <property type="nucleotide sequence ID" value="NZ_OBEB01000002.1"/>
</dbReference>
<dbReference type="AlphaFoldDB" id="A0A285INA1"/>
<dbReference type="InterPro" id="IPR027385">
    <property type="entry name" value="Beta-barrel_OMP"/>
</dbReference>
<evidence type="ECO:0000259" key="3">
    <source>
        <dbReference type="Pfam" id="PF13505"/>
    </source>
</evidence>
<dbReference type="InterPro" id="IPR011250">
    <property type="entry name" value="OMP/PagP_B-barrel"/>
</dbReference>
<proteinExistence type="predicted"/>
<keyword evidence="1 2" id="KW-0732">Signal</keyword>
<protein>
    <submittedName>
        <fullName evidence="4">Outer membrane protein beta-barrel domain-containing protein</fullName>
    </submittedName>
</protein>
<dbReference type="Proteomes" id="UP000219353">
    <property type="component" value="Unassembled WGS sequence"/>
</dbReference>
<name>A0A285INA1_9GAMM</name>
<accession>A0A285INA1</accession>
<dbReference type="EMBL" id="OBEB01000002">
    <property type="protein sequence ID" value="SNY49458.1"/>
    <property type="molecule type" value="Genomic_DNA"/>
</dbReference>
<dbReference type="Pfam" id="PF13505">
    <property type="entry name" value="OMP_b-brl"/>
    <property type="match status" value="1"/>
</dbReference>
<evidence type="ECO:0000256" key="2">
    <source>
        <dbReference type="SAM" id="SignalP"/>
    </source>
</evidence>
<feature type="signal peptide" evidence="2">
    <location>
        <begin position="1"/>
        <end position="20"/>
    </location>
</feature>
<evidence type="ECO:0000256" key="1">
    <source>
        <dbReference type="ARBA" id="ARBA00022729"/>
    </source>
</evidence>
<feature type="chain" id="PRO_5012357346" evidence="2">
    <location>
        <begin position="21"/>
        <end position="228"/>
    </location>
</feature>
<feature type="domain" description="Outer membrane protein beta-barrel" evidence="3">
    <location>
        <begin position="7"/>
        <end position="228"/>
    </location>
</feature>
<reference evidence="5" key="1">
    <citation type="submission" date="2017-09" db="EMBL/GenBank/DDBJ databases">
        <authorList>
            <person name="Varghese N."/>
            <person name="Submissions S."/>
        </authorList>
    </citation>
    <scope>NUCLEOTIDE SEQUENCE [LARGE SCALE GENOMIC DNA]</scope>
    <source>
        <strain evidence="5">CGMCC 1.12461</strain>
    </source>
</reference>